<evidence type="ECO:0000313" key="1">
    <source>
        <dbReference type="EMBL" id="KAJ9076566.1"/>
    </source>
</evidence>
<reference evidence="1" key="1">
    <citation type="submission" date="2022-04" db="EMBL/GenBank/DDBJ databases">
        <title>Genome of the entomopathogenic fungus Entomophthora muscae.</title>
        <authorList>
            <person name="Elya C."/>
            <person name="Lovett B.R."/>
            <person name="Lee E."/>
            <person name="Macias A.M."/>
            <person name="Hajek A.E."/>
            <person name="De Bivort B.L."/>
            <person name="Kasson M.T."/>
            <person name="De Fine Licht H.H."/>
            <person name="Stajich J.E."/>
        </authorList>
    </citation>
    <scope>NUCLEOTIDE SEQUENCE</scope>
    <source>
        <strain evidence="1">Berkeley</strain>
    </source>
</reference>
<protein>
    <submittedName>
        <fullName evidence="1">Uncharacterized protein</fullName>
    </submittedName>
</protein>
<dbReference type="EMBL" id="QTSX02002266">
    <property type="protein sequence ID" value="KAJ9076566.1"/>
    <property type="molecule type" value="Genomic_DNA"/>
</dbReference>
<dbReference type="Proteomes" id="UP001165960">
    <property type="component" value="Unassembled WGS sequence"/>
</dbReference>
<gene>
    <name evidence="1" type="ORF">DSO57_1024891</name>
</gene>
<keyword evidence="2" id="KW-1185">Reference proteome</keyword>
<sequence length="214" mass="24042">MPRLTATDWTYQEARQAVIEEFGGEEILFTRKSKFGTIKFAPGKTLKEFVERFYHDVLVDIGSSMVSSFDIHAAMKQTTHPYKELHRAMAPAYTKGKDVSEIVDCLFSHTEMFGHPNRPEPKQPKTAYKKTRFQKEDSAKFSAHPPNVKGPYCIACNTTGHCKLTCPTNAKKVHVVQYHPASINNVVNPAIHCILISPLVGHFKDKSLAFAFAS</sequence>
<evidence type="ECO:0000313" key="2">
    <source>
        <dbReference type="Proteomes" id="UP001165960"/>
    </source>
</evidence>
<name>A0ACC2TQ17_9FUNG</name>
<proteinExistence type="predicted"/>
<accession>A0ACC2TQ17</accession>
<comment type="caution">
    <text evidence="1">The sequence shown here is derived from an EMBL/GenBank/DDBJ whole genome shotgun (WGS) entry which is preliminary data.</text>
</comment>
<organism evidence="1 2">
    <name type="scientific">Entomophthora muscae</name>
    <dbReference type="NCBI Taxonomy" id="34485"/>
    <lineage>
        <taxon>Eukaryota</taxon>
        <taxon>Fungi</taxon>
        <taxon>Fungi incertae sedis</taxon>
        <taxon>Zoopagomycota</taxon>
        <taxon>Entomophthoromycotina</taxon>
        <taxon>Entomophthoromycetes</taxon>
        <taxon>Entomophthorales</taxon>
        <taxon>Entomophthoraceae</taxon>
        <taxon>Entomophthora</taxon>
    </lineage>
</organism>